<comment type="caution">
    <text evidence="1">The sequence shown here is derived from an EMBL/GenBank/DDBJ whole genome shotgun (WGS) entry which is preliminary data.</text>
</comment>
<protein>
    <submittedName>
        <fullName evidence="1">Selenium-dependent molybdenum cofactor biosynthesis protein YqeB</fullName>
    </submittedName>
</protein>
<reference evidence="1 2" key="1">
    <citation type="journal article" date="2021" name="ISME Commun">
        <title>Automated analysis of genomic sequences facilitates high-throughput and comprehensive description of bacteria.</title>
        <authorList>
            <person name="Hitch T.C.A."/>
        </authorList>
    </citation>
    <scope>NUCLEOTIDE SEQUENCE [LARGE SCALE GENOMIC DNA]</scope>
    <source>
        <strain evidence="1 2">Sanger_109</strain>
    </source>
</reference>
<gene>
    <name evidence="1" type="primary">yqeB</name>
    <name evidence="1" type="ORF">OCV88_04050</name>
</gene>
<keyword evidence="2" id="KW-1185">Reference proteome</keyword>
<dbReference type="EMBL" id="JAOQJQ010000001">
    <property type="protein sequence ID" value="MCU6761513.1"/>
    <property type="molecule type" value="Genomic_DNA"/>
</dbReference>
<sequence>MKHFIIVRGGGDLASGTIFKLSRCGYPVLVLEAEHPTSIRRQVSFSEAIYEGEAVVEGIRAVCAHDFQEAEALVRAGQLTVMKDPKGEAIEALRPDILIDAILAKRNCGTTKDMAPLTIGLGPGFSAGEDVDVVVETKRGHDLGRLIYQGCPKADTGVPGNIGGFSKERVIYAPAGGKIRHISRIGKIVTAGEDIALIETDGGMQVPVKASISGILRGLIRNWYPVKAGLKIADIDPRIGELNNCFTISDKARCIAGGVLEAVLRWELQNADRRNTF</sequence>
<dbReference type="RefSeq" id="WP_158424309.1">
    <property type="nucleotide sequence ID" value="NZ_JAOQJQ010000001.1"/>
</dbReference>
<dbReference type="InterPro" id="IPR017695">
    <property type="entry name" value="Se-dep_Mo_hydrolase_YqeB"/>
</dbReference>
<dbReference type="Proteomes" id="UP001652442">
    <property type="component" value="Unassembled WGS sequence"/>
</dbReference>
<name>A0ABT2TH42_9FIRM</name>
<organism evidence="1 2">
    <name type="scientific">Brotonthovivens ammoniilytica</name>
    <dbReference type="NCBI Taxonomy" id="2981725"/>
    <lineage>
        <taxon>Bacteria</taxon>
        <taxon>Bacillati</taxon>
        <taxon>Bacillota</taxon>
        <taxon>Clostridia</taxon>
        <taxon>Lachnospirales</taxon>
        <taxon>Lachnospiraceae</taxon>
        <taxon>Brotonthovivens</taxon>
    </lineage>
</organism>
<dbReference type="NCBIfam" id="TIGR03309">
    <property type="entry name" value="matur_yqeB"/>
    <property type="match status" value="1"/>
</dbReference>
<evidence type="ECO:0000313" key="2">
    <source>
        <dbReference type="Proteomes" id="UP001652442"/>
    </source>
</evidence>
<accession>A0ABT2TH42</accession>
<evidence type="ECO:0000313" key="1">
    <source>
        <dbReference type="EMBL" id="MCU6761513.1"/>
    </source>
</evidence>
<proteinExistence type="predicted"/>